<evidence type="ECO:0000313" key="3">
    <source>
        <dbReference type="Proteomes" id="UP000249417"/>
    </source>
</evidence>
<comment type="caution">
    <text evidence="2">The sequence shown here is derived from an EMBL/GenBank/DDBJ whole genome shotgun (WGS) entry which is preliminary data.</text>
</comment>
<dbReference type="EMBL" id="QFQB01000011">
    <property type="protein sequence ID" value="PZQ47648.1"/>
    <property type="molecule type" value="Genomic_DNA"/>
</dbReference>
<dbReference type="Proteomes" id="UP000249417">
    <property type="component" value="Unassembled WGS sequence"/>
</dbReference>
<name>A0A2W5N4V4_9BACT</name>
<feature type="region of interest" description="Disordered" evidence="1">
    <location>
        <begin position="46"/>
        <end position="74"/>
    </location>
</feature>
<organism evidence="2 3">
    <name type="scientific">Micavibrio aeruginosavorus</name>
    <dbReference type="NCBI Taxonomy" id="349221"/>
    <lineage>
        <taxon>Bacteria</taxon>
        <taxon>Pseudomonadati</taxon>
        <taxon>Bdellovibrionota</taxon>
        <taxon>Bdellovibrionia</taxon>
        <taxon>Bdellovibrionales</taxon>
        <taxon>Pseudobdellovibrionaceae</taxon>
        <taxon>Micavibrio</taxon>
    </lineage>
</organism>
<evidence type="ECO:0000313" key="2">
    <source>
        <dbReference type="EMBL" id="PZQ47648.1"/>
    </source>
</evidence>
<feature type="region of interest" description="Disordered" evidence="1">
    <location>
        <begin position="127"/>
        <end position="166"/>
    </location>
</feature>
<dbReference type="AlphaFoldDB" id="A0A2W5N4V4"/>
<protein>
    <submittedName>
        <fullName evidence="2">Uncharacterized protein</fullName>
    </submittedName>
</protein>
<sequence length="166" mass="17534">MSTSLDFRENQAQMGIQPMLTIQPQGPEADVANNAQLSTAHRNTFNNNSGLNGMTAAAGLGGPKQQESQPGGQELTDKAYSAMSTTHQFDKVHIDPNENDAAFAMRQMNQTVGEAVTAFSSIFSLGDRNSDGVPDAEQQGPKPEEPKFAARPAVAPGMSFSYSGGA</sequence>
<proteinExistence type="predicted"/>
<evidence type="ECO:0000256" key="1">
    <source>
        <dbReference type="SAM" id="MobiDB-lite"/>
    </source>
</evidence>
<accession>A0A2W5N4V4</accession>
<gene>
    <name evidence="2" type="ORF">DI551_02965</name>
</gene>
<reference evidence="2 3" key="1">
    <citation type="submission" date="2017-08" db="EMBL/GenBank/DDBJ databases">
        <title>Infants hospitalized years apart are colonized by the same room-sourced microbial strains.</title>
        <authorList>
            <person name="Brooks B."/>
            <person name="Olm M.R."/>
            <person name="Firek B.A."/>
            <person name="Baker R."/>
            <person name="Thomas B.C."/>
            <person name="Morowitz M.J."/>
            <person name="Banfield J.F."/>
        </authorList>
    </citation>
    <scope>NUCLEOTIDE SEQUENCE [LARGE SCALE GENOMIC DNA]</scope>
    <source>
        <strain evidence="2">S2_005_002_R2_29</strain>
    </source>
</reference>